<feature type="domain" description="RING-type" evidence="14">
    <location>
        <begin position="5"/>
        <end position="46"/>
    </location>
</feature>
<dbReference type="GO" id="GO:0008270">
    <property type="term" value="F:zinc ion binding"/>
    <property type="evidence" value="ECO:0007669"/>
    <property type="project" value="UniProtKB-KW"/>
</dbReference>
<dbReference type="Pfam" id="PF23230">
    <property type="entry name" value="zf-C2H2_13"/>
    <property type="match status" value="1"/>
</dbReference>
<evidence type="ECO:0000256" key="12">
    <source>
        <dbReference type="PROSITE-ProRule" id="PRU00322"/>
    </source>
</evidence>
<feature type="region of interest" description="Disordered" evidence="13">
    <location>
        <begin position="815"/>
        <end position="882"/>
    </location>
</feature>
<keyword evidence="10" id="KW-0862">Zinc</keyword>
<comment type="caution">
    <text evidence="16">The sequence shown here is derived from an EMBL/GenBank/DDBJ whole genome shotgun (WGS) entry which is preliminary data.</text>
</comment>
<feature type="region of interest" description="Disordered" evidence="13">
    <location>
        <begin position="771"/>
        <end position="799"/>
    </location>
</feature>
<evidence type="ECO:0000256" key="7">
    <source>
        <dbReference type="ARBA" id="ARBA00022679"/>
    </source>
</evidence>
<dbReference type="PROSITE" id="PS50199">
    <property type="entry name" value="ZF_RANBP2_2"/>
    <property type="match status" value="1"/>
</dbReference>
<evidence type="ECO:0000256" key="13">
    <source>
        <dbReference type="SAM" id="MobiDB-lite"/>
    </source>
</evidence>
<name>A0AAW1QGI5_9CHLO</name>
<dbReference type="InterPro" id="IPR056437">
    <property type="entry name" value="Znf-C2H2_ZNF598/HEL2"/>
</dbReference>
<dbReference type="InterPro" id="IPR001876">
    <property type="entry name" value="Znf_RanBP2"/>
</dbReference>
<evidence type="ECO:0000259" key="14">
    <source>
        <dbReference type="PROSITE" id="PS50089"/>
    </source>
</evidence>
<keyword evidence="8" id="KW-0479">Metal-binding</keyword>
<dbReference type="CDD" id="cd16615">
    <property type="entry name" value="RING-HC_ZNF598"/>
    <property type="match status" value="1"/>
</dbReference>
<comment type="subcellular location">
    <subcellularLocation>
        <location evidence="2">Cytoplasm</location>
    </subcellularLocation>
</comment>
<dbReference type="PROSITE" id="PS50089">
    <property type="entry name" value="ZF_RING_2"/>
    <property type="match status" value="1"/>
</dbReference>
<dbReference type="Pfam" id="PF23202">
    <property type="entry name" value="PAH_ZNF598"/>
    <property type="match status" value="1"/>
</dbReference>
<evidence type="ECO:0000256" key="5">
    <source>
        <dbReference type="ARBA" id="ARBA00022490"/>
    </source>
</evidence>
<keyword evidence="7" id="KW-0808">Transferase</keyword>
<feature type="domain" description="RanBP2-type" evidence="15">
    <location>
        <begin position="740"/>
        <end position="769"/>
    </location>
</feature>
<dbReference type="InterPro" id="IPR036443">
    <property type="entry name" value="Znf_RanBP2_sf"/>
</dbReference>
<proteinExistence type="inferred from homology"/>
<dbReference type="GO" id="GO:0043022">
    <property type="term" value="F:ribosome binding"/>
    <property type="evidence" value="ECO:0007669"/>
    <property type="project" value="TreeGrafter"/>
</dbReference>
<feature type="compositionally biased region" description="Low complexity" evidence="13">
    <location>
        <begin position="565"/>
        <end position="577"/>
    </location>
</feature>
<dbReference type="PANTHER" id="PTHR22938">
    <property type="entry name" value="ZINC FINGER PROTEIN 598"/>
    <property type="match status" value="1"/>
</dbReference>
<organism evidence="16 17">
    <name type="scientific">[Myrmecia] bisecta</name>
    <dbReference type="NCBI Taxonomy" id="41462"/>
    <lineage>
        <taxon>Eukaryota</taxon>
        <taxon>Viridiplantae</taxon>
        <taxon>Chlorophyta</taxon>
        <taxon>core chlorophytes</taxon>
        <taxon>Trebouxiophyceae</taxon>
        <taxon>Trebouxiales</taxon>
        <taxon>Trebouxiaceae</taxon>
        <taxon>Myrmecia</taxon>
    </lineage>
</organism>
<evidence type="ECO:0000256" key="1">
    <source>
        <dbReference type="ARBA" id="ARBA00000900"/>
    </source>
</evidence>
<reference evidence="16 17" key="1">
    <citation type="journal article" date="2024" name="Nat. Commun.">
        <title>Phylogenomics reveals the evolutionary origins of lichenization in chlorophyte algae.</title>
        <authorList>
            <person name="Puginier C."/>
            <person name="Libourel C."/>
            <person name="Otte J."/>
            <person name="Skaloud P."/>
            <person name="Haon M."/>
            <person name="Grisel S."/>
            <person name="Petersen M."/>
            <person name="Berrin J.G."/>
            <person name="Delaux P.M."/>
            <person name="Dal Grande F."/>
            <person name="Keller J."/>
        </authorList>
    </citation>
    <scope>NUCLEOTIDE SEQUENCE [LARGE SCALE GENOMIC DNA]</scope>
    <source>
        <strain evidence="16 17">SAG 2043</strain>
    </source>
</reference>
<dbReference type="AlphaFoldDB" id="A0AAW1QGI5"/>
<dbReference type="Gene3D" id="2.30.30.380">
    <property type="entry name" value="Zn-finger domain of Sec23/24"/>
    <property type="match status" value="1"/>
</dbReference>
<feature type="region of interest" description="Disordered" evidence="13">
    <location>
        <begin position="344"/>
        <end position="438"/>
    </location>
</feature>
<dbReference type="GO" id="GO:0061630">
    <property type="term" value="F:ubiquitin protein ligase activity"/>
    <property type="evidence" value="ECO:0007669"/>
    <property type="project" value="UniProtKB-EC"/>
</dbReference>
<dbReference type="SUPFAM" id="SSF90209">
    <property type="entry name" value="Ran binding protein zinc finger-like"/>
    <property type="match status" value="1"/>
</dbReference>
<evidence type="ECO:0000256" key="2">
    <source>
        <dbReference type="ARBA" id="ARBA00004496"/>
    </source>
</evidence>
<keyword evidence="17" id="KW-1185">Reference proteome</keyword>
<feature type="compositionally biased region" description="Polar residues" evidence="13">
    <location>
        <begin position="360"/>
        <end position="369"/>
    </location>
</feature>
<evidence type="ECO:0000259" key="15">
    <source>
        <dbReference type="PROSITE" id="PS50199"/>
    </source>
</evidence>
<dbReference type="EC" id="2.3.2.27" evidence="4"/>
<dbReference type="PROSITE" id="PS01358">
    <property type="entry name" value="ZF_RANBP2_1"/>
    <property type="match status" value="1"/>
</dbReference>
<evidence type="ECO:0000256" key="11">
    <source>
        <dbReference type="ARBA" id="ARBA00035113"/>
    </source>
</evidence>
<evidence type="ECO:0000313" key="17">
    <source>
        <dbReference type="Proteomes" id="UP001489004"/>
    </source>
</evidence>
<dbReference type="PANTHER" id="PTHR22938:SF0">
    <property type="entry name" value="E3 UBIQUITIN-PROTEIN LIGASE ZNF598"/>
    <property type="match status" value="1"/>
</dbReference>
<accession>A0AAW1QGI5</accession>
<feature type="region of interest" description="Disordered" evidence="13">
    <location>
        <begin position="462"/>
        <end position="577"/>
    </location>
</feature>
<evidence type="ECO:0000256" key="6">
    <source>
        <dbReference type="ARBA" id="ARBA00022553"/>
    </source>
</evidence>
<keyword evidence="5" id="KW-0963">Cytoplasm</keyword>
<dbReference type="Proteomes" id="UP001489004">
    <property type="component" value="Unassembled WGS sequence"/>
</dbReference>
<sequence length="882" mass="94348">MEDCCAVCAEPLEWTAYGPCGHKDACSKCVTRLRFVMGDKRCVICQQQHPAVFVTRFMGDYTKTLPPEEFDKLKARSSSGQVYYLPAAETYFDDQGQYKELKGLCSYTHPCLDNCGEAVPVSRNLKDLKRQMQIHCQLSFCDVCLESRKVFISEQVAYNKADIDRHQRVGDLTGPLAESGFKGHPQCKYCRKRFYGDNEIFAHMQSQHEFCFLCRRARPDKYVYYRDYPELEEHFRHEHYQCEHPECLEQKFVVFASEQDLKQHNAREHGGNMSRSERRQALTIPVNFQYRRGDDGAEAAVAGPSRGAAAIPGIVIGGAGGVRSRFRRRSAGESEQRAIANALQASMDSAATDRAVRESGTATASTSRQGDAGASGSRDGPGGLNDEDFPLPEGAGPSGSGGHWAATAGGARGMAPRPEDFPALPGTSKSAKRRAKANRTLAERLGGEVRVVNRSAECAEPLIGAGPPVDPFPTLRHSSSTPAIRNDSPQQYQPPARERRPPQINTSQPADGPAGSANSSGSGSRHADGQLVPESPQGQAIAAPHPDEFPALGGSRTRGRNGVTAARPAQPQPAASVVRVAAAAAPSLRTPTGYAARPPSAADFPALGAAAQRSAPAAGPSSDAAAQPAAGGISEGLKAANKALIDKIRRQLDADKFDEFKRESGAFMRGSLPASAFHQEILSLGLAAIVPELAALCPDAQKRNTLLEVHRDSFSQAPSQGQGSWVPPEVAAAAADHARQFGSWACSSCTLINGPQAQSCEACRARRPAHDAAEASGSQEDADDEQTLGSEKGKAKQKKIPKFERLRLTGGDGVATKSWLETNGGQKVKPQNVWTQARGQAGPSGQNDGVGPQQGPQSSWAKAPGKLATEAGAINDAWSKKR</sequence>
<dbReference type="GO" id="GO:0016567">
    <property type="term" value="P:protein ubiquitination"/>
    <property type="evidence" value="ECO:0007669"/>
    <property type="project" value="TreeGrafter"/>
</dbReference>
<evidence type="ECO:0000256" key="9">
    <source>
        <dbReference type="ARBA" id="ARBA00022771"/>
    </source>
</evidence>
<keyword evidence="6" id="KW-0597">Phosphoprotein</keyword>
<feature type="compositionally biased region" description="Polar residues" evidence="13">
    <location>
        <begin position="832"/>
        <end position="847"/>
    </location>
</feature>
<evidence type="ECO:0000313" key="16">
    <source>
        <dbReference type="EMBL" id="KAK9820561.1"/>
    </source>
</evidence>
<feature type="compositionally biased region" description="Polar residues" evidence="13">
    <location>
        <begin position="476"/>
        <end position="493"/>
    </location>
</feature>
<dbReference type="GO" id="GO:0005737">
    <property type="term" value="C:cytoplasm"/>
    <property type="evidence" value="ECO:0007669"/>
    <property type="project" value="UniProtKB-SubCell"/>
</dbReference>
<dbReference type="SMART" id="SM00547">
    <property type="entry name" value="ZnF_RBZ"/>
    <property type="match status" value="1"/>
</dbReference>
<keyword evidence="9 12" id="KW-0863">Zinc-finger</keyword>
<dbReference type="EMBL" id="JALJOR010000003">
    <property type="protein sequence ID" value="KAK9820561.1"/>
    <property type="molecule type" value="Genomic_DNA"/>
</dbReference>
<comment type="similarity">
    <text evidence="11">Belongs to the ZNF598/HEL2 family.</text>
</comment>
<dbReference type="InterPro" id="IPR041888">
    <property type="entry name" value="RING-HC_ZNF598/HEL2"/>
</dbReference>
<evidence type="ECO:0000256" key="3">
    <source>
        <dbReference type="ARBA" id="ARBA00004906"/>
    </source>
</evidence>
<dbReference type="InterPro" id="IPR001841">
    <property type="entry name" value="Znf_RING"/>
</dbReference>
<dbReference type="PROSITE" id="PS00028">
    <property type="entry name" value="ZINC_FINGER_C2H2_1"/>
    <property type="match status" value="1"/>
</dbReference>
<dbReference type="InterPro" id="IPR044288">
    <property type="entry name" value="ZNF598/HEL2"/>
</dbReference>
<protein>
    <recommendedName>
        <fullName evidence="4">RING-type E3 ubiquitin transferase</fullName>
        <ecNumber evidence="4">2.3.2.27</ecNumber>
    </recommendedName>
</protein>
<gene>
    <name evidence="16" type="ORF">WJX72_011657</name>
</gene>
<feature type="compositionally biased region" description="Low complexity" evidence="13">
    <location>
        <begin position="510"/>
        <end position="524"/>
    </location>
</feature>
<evidence type="ECO:0000256" key="8">
    <source>
        <dbReference type="ARBA" id="ARBA00022723"/>
    </source>
</evidence>
<evidence type="ECO:0000256" key="10">
    <source>
        <dbReference type="ARBA" id="ARBA00022833"/>
    </source>
</evidence>
<evidence type="ECO:0000256" key="4">
    <source>
        <dbReference type="ARBA" id="ARBA00012483"/>
    </source>
</evidence>
<dbReference type="InterPro" id="IPR057634">
    <property type="entry name" value="PAH_ZNF598/HEL2"/>
</dbReference>
<dbReference type="InterPro" id="IPR013087">
    <property type="entry name" value="Znf_C2H2_type"/>
</dbReference>
<comment type="catalytic activity">
    <reaction evidence="1">
        <text>S-ubiquitinyl-[E2 ubiquitin-conjugating enzyme]-L-cysteine + [acceptor protein]-L-lysine = [E2 ubiquitin-conjugating enzyme]-L-cysteine + N(6)-ubiquitinyl-[acceptor protein]-L-lysine.</text>
        <dbReference type="EC" id="2.3.2.27"/>
    </reaction>
</comment>
<dbReference type="GO" id="GO:0072344">
    <property type="term" value="P:rescue of stalled ribosome"/>
    <property type="evidence" value="ECO:0007669"/>
    <property type="project" value="InterPro"/>
</dbReference>
<dbReference type="SMART" id="SM00355">
    <property type="entry name" value="ZnF_C2H2"/>
    <property type="match status" value="3"/>
</dbReference>
<comment type="pathway">
    <text evidence="3">Protein modification; protein ubiquitination.</text>
</comment>